<evidence type="ECO:0000259" key="4">
    <source>
        <dbReference type="PROSITE" id="PS50043"/>
    </source>
</evidence>
<dbReference type="PATRIC" id="fig|405444.3.peg.1698"/>
<feature type="domain" description="HTH luxR-type" evidence="4">
    <location>
        <begin position="303"/>
        <end position="368"/>
    </location>
</feature>
<sequence length="368" mass="41410">MGAGNTMLGREHDIALNPDACPVQAKVDMIRALDMHALWRACVDLINQHLPCHSCTLMYDITGGYQPQRSLHFLGETPCSDARPLRSLDVAAPYLQQNPRVHWYTLSQIASSDAQARQRLRAQNPAPGWREFIHMAFWGDDGPEAVLSIRMHEGHEQITDAHQQFLGELHQLMGAGLQRVRSLQDERRTVYQALLDRQSLPDIILDHDLHPISVSPAAQRLYADWLSRHDQPADLPDAIASALRGWLGRADKRDIGSGLQVSHPRRPEVELHITLEGRLLAHPQQPLYLLRLAAMQSTTATPARPMWSKLSPTEQRVAGLVVDGMRNDEIAHHLSRSRKTIESQISAIYRKLDVGHRAQLVRLLSTVC</sequence>
<dbReference type="STRING" id="405444.ABB26_13005"/>
<evidence type="ECO:0000313" key="5">
    <source>
        <dbReference type="EMBL" id="KRG63195.1"/>
    </source>
</evidence>
<dbReference type="PROSITE" id="PS00622">
    <property type="entry name" value="HTH_LUXR_1"/>
    <property type="match status" value="1"/>
</dbReference>
<evidence type="ECO:0000313" key="6">
    <source>
        <dbReference type="Proteomes" id="UP000050864"/>
    </source>
</evidence>
<keyword evidence="1" id="KW-0805">Transcription regulation</keyword>
<evidence type="ECO:0000256" key="1">
    <source>
        <dbReference type="ARBA" id="ARBA00023015"/>
    </source>
</evidence>
<dbReference type="EMBL" id="LDJI01000025">
    <property type="protein sequence ID" value="KRG63195.1"/>
    <property type="molecule type" value="Genomic_DNA"/>
</dbReference>
<keyword evidence="2" id="KW-0238">DNA-binding</keyword>
<dbReference type="Proteomes" id="UP000050864">
    <property type="component" value="Unassembled WGS sequence"/>
</dbReference>
<dbReference type="InterPro" id="IPR036388">
    <property type="entry name" value="WH-like_DNA-bd_sf"/>
</dbReference>
<dbReference type="CDD" id="cd06170">
    <property type="entry name" value="LuxR_C_like"/>
    <property type="match status" value="1"/>
</dbReference>
<dbReference type="InterPro" id="IPR000792">
    <property type="entry name" value="Tscrpt_reg_LuxR_C"/>
</dbReference>
<organism evidence="5 6">
    <name type="scientific">Stenotrophomonas humi</name>
    <dbReference type="NCBI Taxonomy" id="405444"/>
    <lineage>
        <taxon>Bacteria</taxon>
        <taxon>Pseudomonadati</taxon>
        <taxon>Pseudomonadota</taxon>
        <taxon>Gammaproteobacteria</taxon>
        <taxon>Lysobacterales</taxon>
        <taxon>Lysobacteraceae</taxon>
        <taxon>Stenotrophomonas</taxon>
    </lineage>
</organism>
<dbReference type="PROSITE" id="PS50043">
    <property type="entry name" value="HTH_LUXR_2"/>
    <property type="match status" value="1"/>
</dbReference>
<dbReference type="AlphaFoldDB" id="A0A0R0C1B6"/>
<gene>
    <name evidence="5" type="ORF">ABB26_13005</name>
</gene>
<protein>
    <recommendedName>
        <fullName evidence="4">HTH luxR-type domain-containing protein</fullName>
    </recommendedName>
</protein>
<accession>A0A0R0C1B6</accession>
<evidence type="ECO:0000256" key="3">
    <source>
        <dbReference type="ARBA" id="ARBA00023163"/>
    </source>
</evidence>
<keyword evidence="3" id="KW-0804">Transcription</keyword>
<dbReference type="Pfam" id="PF00196">
    <property type="entry name" value="GerE"/>
    <property type="match status" value="1"/>
</dbReference>
<dbReference type="SUPFAM" id="SSF46894">
    <property type="entry name" value="C-terminal effector domain of the bipartite response regulators"/>
    <property type="match status" value="1"/>
</dbReference>
<comment type="caution">
    <text evidence="5">The sequence shown here is derived from an EMBL/GenBank/DDBJ whole genome shotgun (WGS) entry which is preliminary data.</text>
</comment>
<evidence type="ECO:0000256" key="2">
    <source>
        <dbReference type="ARBA" id="ARBA00023125"/>
    </source>
</evidence>
<name>A0A0R0C1B6_9GAMM</name>
<dbReference type="GO" id="GO:0006355">
    <property type="term" value="P:regulation of DNA-templated transcription"/>
    <property type="evidence" value="ECO:0007669"/>
    <property type="project" value="InterPro"/>
</dbReference>
<dbReference type="PANTHER" id="PTHR44688">
    <property type="entry name" value="DNA-BINDING TRANSCRIPTIONAL ACTIVATOR DEVR_DOSR"/>
    <property type="match status" value="1"/>
</dbReference>
<dbReference type="Gene3D" id="1.10.10.10">
    <property type="entry name" value="Winged helix-like DNA-binding domain superfamily/Winged helix DNA-binding domain"/>
    <property type="match status" value="1"/>
</dbReference>
<dbReference type="SMART" id="SM00421">
    <property type="entry name" value="HTH_LUXR"/>
    <property type="match status" value="1"/>
</dbReference>
<reference evidence="5 6" key="1">
    <citation type="submission" date="2015-05" db="EMBL/GenBank/DDBJ databases">
        <title>Genome sequencing and analysis of members of genus Stenotrophomonas.</title>
        <authorList>
            <person name="Patil P.P."/>
            <person name="Midha S."/>
            <person name="Patil P.B."/>
        </authorList>
    </citation>
    <scope>NUCLEOTIDE SEQUENCE [LARGE SCALE GENOMIC DNA]</scope>
    <source>
        <strain evidence="5 6">DSM 18929</strain>
    </source>
</reference>
<dbReference type="GO" id="GO:0003677">
    <property type="term" value="F:DNA binding"/>
    <property type="evidence" value="ECO:0007669"/>
    <property type="project" value="UniProtKB-KW"/>
</dbReference>
<dbReference type="PRINTS" id="PR00038">
    <property type="entry name" value="HTHLUXR"/>
</dbReference>
<dbReference type="InterPro" id="IPR016032">
    <property type="entry name" value="Sig_transdc_resp-reg_C-effctor"/>
</dbReference>
<keyword evidence="6" id="KW-1185">Reference proteome</keyword>
<dbReference type="PANTHER" id="PTHR44688:SF16">
    <property type="entry name" value="DNA-BINDING TRANSCRIPTIONAL ACTIVATOR DEVR_DOSR"/>
    <property type="match status" value="1"/>
</dbReference>
<proteinExistence type="predicted"/>